<dbReference type="FunFam" id="1.10.8.270:FF:000026">
    <property type="entry name" value="TBC (Tre-2/Bub2/Cdc16) domain family"/>
    <property type="match status" value="1"/>
</dbReference>
<feature type="compositionally biased region" description="Basic and acidic residues" evidence="2">
    <location>
        <begin position="526"/>
        <end position="540"/>
    </location>
</feature>
<dbReference type="Proteomes" id="UP001385951">
    <property type="component" value="Unassembled WGS sequence"/>
</dbReference>
<evidence type="ECO:0000256" key="1">
    <source>
        <dbReference type="SAM" id="Coils"/>
    </source>
</evidence>
<keyword evidence="5" id="KW-1185">Reference proteome</keyword>
<feature type="coiled-coil region" evidence="1">
    <location>
        <begin position="163"/>
        <end position="193"/>
    </location>
</feature>
<feature type="domain" description="Rab-GAP TBC" evidence="3">
    <location>
        <begin position="947"/>
        <end position="1135"/>
    </location>
</feature>
<feature type="region of interest" description="Disordered" evidence="2">
    <location>
        <begin position="327"/>
        <end position="374"/>
    </location>
</feature>
<dbReference type="PANTHER" id="PTHR47219:SF20">
    <property type="entry name" value="TBC1 DOMAIN FAMILY MEMBER 2B"/>
    <property type="match status" value="1"/>
</dbReference>
<feature type="compositionally biased region" description="Polar residues" evidence="2">
    <location>
        <begin position="605"/>
        <end position="619"/>
    </location>
</feature>
<dbReference type="InterPro" id="IPR035969">
    <property type="entry name" value="Rab-GAP_TBC_sf"/>
</dbReference>
<feature type="compositionally biased region" description="Polar residues" evidence="2">
    <location>
        <begin position="403"/>
        <end position="444"/>
    </location>
</feature>
<dbReference type="AlphaFoldDB" id="A0AAW0FMS7"/>
<sequence>MASPTPAHLSTPVHSHPLLADEGSSRGPSRRSRGHQEDLTKSPTSTYFTLKAQLDGSAHEGSRHTGANWDGSVRGYGERNRNNKPAPIIIVESASGTIVTPPRTASHNLHNLFLDPSSNDVASQILATKWHDCSDDAIQTTISRLDYSNSPSHASAHPYHTALRVLSSTIDKLSKARTELEESRRVLLEKEAARRTRAEDLMGELLPSERDVAKRILQSLFPDDVEEDHQVQRKHSMASLSESLTEAIQDEVPISRSIPNNANPMPVPETPQTIATMTTNDDVPELSEENGSIASAKEIPVLSTDRPDSVKSDRSGLGDWMGTWWNKGKPKHGRSETLSVDNDPIIQGTKDDQGDANNVAAPTTLDAPNRTGRRRAARSVFGTLGFNILNPGSSSAPKKRRIQASSTNTDTPPDSGAATPTTQTPSGVVSLNEESTPSLTGKTDVSSLLGSVSSPYMDSPASTVSRAIVDGKPPQGTSLQAVVHATRLMTSDPSSVLTDQGRETSPVIAQMAFELVRNAREDGLELRVPRPVKERKERRPAPLSPPEPNGVLTNGPLSANDLTPTASRINKATQKQWAHKSRKRSVNLPAFASPLFGSFMAQQQKVLGSGSDPSQRSLEASSSPTSQPNASSTASQPAGKPPQQSGSVALESIIPANAKPPTQYLSRTYTPLTSRDFHFSIPLPDANSPIDDGGGHDLMTDRFGFIYEVSQYDFLLLLRAMQCGNTAPACLTGIKIADRKEDNVWPDDEHDNAGDAIEIVKGPCDCESDDEADSISVKTSSTRPPFRTRKTDELSTTSRGASPASSGKLRQRSSTITPATKSHPIVRQNSSSAVLTVTSDTPRHVCTNTIRNLLLQLIDIHDQRQKTQRKEWDIFVNQRSKATASARSSSYANKPAMSSGAAGFLGLGTAVAEEELVHTEGLIGFAQLGLSSNRDERKEFDRLVRTGIPLIYRPKVWMECSGGLEMKEPGLFTDLLSTVDAESSVLKEIEKDVGRTMPLNIFFGRTGAGVNKLRRVLTAYSRRNPAIGYCQGMNLVTSTLLLVYADEEDAFWVLSAMIERLLPEDFFSPSLLSSRACPLVLQDYVQEQMSKLHAHLTGLGIDLPAICFSWFLSLFTDCLPIETLFRVWDVFMVDGIDVLFRIALAILRSNEQELLACESIPAVYVALESLPNRMWKADKLIKKELELRTTIVHPDVLKRRDHHIAVLKDLT</sequence>
<dbReference type="PANTHER" id="PTHR47219">
    <property type="entry name" value="RAB GTPASE-ACTIVATING PROTEIN 1-LIKE"/>
    <property type="match status" value="1"/>
</dbReference>
<organism evidence="4 5">
    <name type="scientific">Cerrena zonata</name>
    <dbReference type="NCBI Taxonomy" id="2478898"/>
    <lineage>
        <taxon>Eukaryota</taxon>
        <taxon>Fungi</taxon>
        <taxon>Dikarya</taxon>
        <taxon>Basidiomycota</taxon>
        <taxon>Agaricomycotina</taxon>
        <taxon>Agaricomycetes</taxon>
        <taxon>Polyporales</taxon>
        <taxon>Cerrenaceae</taxon>
        <taxon>Cerrena</taxon>
    </lineage>
</organism>
<evidence type="ECO:0000313" key="4">
    <source>
        <dbReference type="EMBL" id="KAK7678582.1"/>
    </source>
</evidence>
<reference evidence="4 5" key="1">
    <citation type="submission" date="2022-09" db="EMBL/GenBank/DDBJ databases">
        <authorList>
            <person name="Palmer J.M."/>
        </authorList>
    </citation>
    <scope>NUCLEOTIDE SEQUENCE [LARGE SCALE GENOMIC DNA]</scope>
    <source>
        <strain evidence="4 5">DSM 7382</strain>
    </source>
</reference>
<feature type="compositionally biased region" description="Low complexity" evidence="2">
    <location>
        <begin position="620"/>
        <end position="638"/>
    </location>
</feature>
<dbReference type="SMART" id="SM00164">
    <property type="entry name" value="TBC"/>
    <property type="match status" value="1"/>
</dbReference>
<dbReference type="PROSITE" id="PS50086">
    <property type="entry name" value="TBC_RABGAP"/>
    <property type="match status" value="1"/>
</dbReference>
<dbReference type="Gene3D" id="1.10.472.80">
    <property type="entry name" value="Ypt/Rab-GAP domain of gyp1p, domain 3"/>
    <property type="match status" value="1"/>
</dbReference>
<dbReference type="GO" id="GO:0031267">
    <property type="term" value="F:small GTPase binding"/>
    <property type="evidence" value="ECO:0007669"/>
    <property type="project" value="TreeGrafter"/>
</dbReference>
<feature type="region of interest" description="Disordered" evidence="2">
    <location>
        <begin position="605"/>
        <end position="647"/>
    </location>
</feature>
<name>A0AAW0FMS7_9APHY</name>
<feature type="compositionally biased region" description="Polar residues" evidence="2">
    <location>
        <begin position="551"/>
        <end position="563"/>
    </location>
</feature>
<dbReference type="Pfam" id="PF00566">
    <property type="entry name" value="RabGAP-TBC"/>
    <property type="match status" value="1"/>
</dbReference>
<accession>A0AAW0FMS7</accession>
<keyword evidence="1" id="KW-0175">Coiled coil</keyword>
<gene>
    <name evidence="4" type="ORF">QCA50_018454</name>
</gene>
<comment type="caution">
    <text evidence="4">The sequence shown here is derived from an EMBL/GenBank/DDBJ whole genome shotgun (WGS) entry which is preliminary data.</text>
</comment>
<dbReference type="InterPro" id="IPR000195">
    <property type="entry name" value="Rab-GAP-TBC_dom"/>
</dbReference>
<dbReference type="EMBL" id="JASBNA010000070">
    <property type="protein sequence ID" value="KAK7678582.1"/>
    <property type="molecule type" value="Genomic_DNA"/>
</dbReference>
<feature type="region of interest" description="Disordered" evidence="2">
    <location>
        <begin position="767"/>
        <end position="828"/>
    </location>
</feature>
<evidence type="ECO:0000259" key="3">
    <source>
        <dbReference type="PROSITE" id="PS50086"/>
    </source>
</evidence>
<dbReference type="Gene3D" id="1.10.8.270">
    <property type="entry name" value="putative rabgap domain of human tbc1 domain family member 14 like domains"/>
    <property type="match status" value="1"/>
</dbReference>
<dbReference type="GO" id="GO:0005096">
    <property type="term" value="F:GTPase activator activity"/>
    <property type="evidence" value="ECO:0007669"/>
    <property type="project" value="TreeGrafter"/>
</dbReference>
<evidence type="ECO:0000313" key="5">
    <source>
        <dbReference type="Proteomes" id="UP001385951"/>
    </source>
</evidence>
<dbReference type="SUPFAM" id="SSF47923">
    <property type="entry name" value="Ypt/Rab-GAP domain of gyp1p"/>
    <property type="match status" value="2"/>
</dbReference>
<evidence type="ECO:0000256" key="2">
    <source>
        <dbReference type="SAM" id="MobiDB-lite"/>
    </source>
</evidence>
<protein>
    <recommendedName>
        <fullName evidence="3">Rab-GAP TBC domain-containing protein</fullName>
    </recommendedName>
</protein>
<feature type="region of interest" description="Disordered" evidence="2">
    <location>
        <begin position="526"/>
        <end position="563"/>
    </location>
</feature>
<feature type="region of interest" description="Disordered" evidence="2">
    <location>
        <begin position="1"/>
        <end position="82"/>
    </location>
</feature>
<feature type="compositionally biased region" description="Polar residues" evidence="2">
    <location>
        <begin position="794"/>
        <end position="805"/>
    </location>
</feature>
<proteinExistence type="predicted"/>
<feature type="region of interest" description="Disordered" evidence="2">
    <location>
        <begin position="386"/>
        <end position="444"/>
    </location>
</feature>
<dbReference type="InterPro" id="IPR050302">
    <property type="entry name" value="Rab_GAP_TBC_domain"/>
</dbReference>